<dbReference type="EMBL" id="CSUW01000016">
    <property type="protein sequence ID" value="CPT67126.1"/>
    <property type="molecule type" value="Genomic_DNA"/>
</dbReference>
<sequence>MSALPESFTVSYDTWAGVTDRQTDPDNEPDIRPVTGTILFRYRVPSGWAFRAAEYDPRPTDFALDTFTARLDEGRLKQLDGTVNVKLIANTPLLAWDQPLYIDISFSNIVFNRGDRAWRNFAIVAPTTGGGTVNLTTVQRYPFLTPQQYEGWFQNHPAPV</sequence>
<protein>
    <submittedName>
        <fullName evidence="1">Uncharacterized protein</fullName>
    </submittedName>
</protein>
<reference evidence="1 2" key="1">
    <citation type="submission" date="2015-03" db="EMBL/GenBank/DDBJ databases">
        <authorList>
            <consortium name="Pathogen Informatics"/>
            <person name="Murphy D."/>
        </authorList>
    </citation>
    <scope>NUCLEOTIDE SEQUENCE [LARGE SCALE GENOMIC DNA]</scope>
    <source>
        <strain evidence="1 2">PAP036</strain>
    </source>
</reference>
<gene>
    <name evidence="1" type="ORF">ERS075527_05109</name>
</gene>
<dbReference type="AlphaFoldDB" id="A0AB33TCK8"/>
<evidence type="ECO:0000313" key="2">
    <source>
        <dbReference type="Proteomes" id="UP000038487"/>
    </source>
</evidence>
<accession>A0AB33TCK8</accession>
<evidence type="ECO:0000313" key="1">
    <source>
        <dbReference type="EMBL" id="CPT67126.1"/>
    </source>
</evidence>
<comment type="caution">
    <text evidence="1">The sequence shown here is derived from an EMBL/GenBank/DDBJ whole genome shotgun (WGS) entry which is preliminary data.</text>
</comment>
<dbReference type="Proteomes" id="UP000038487">
    <property type="component" value="Unassembled WGS sequence"/>
</dbReference>
<dbReference type="RefSeq" id="WP_052536711.1">
    <property type="nucleotide sequence ID" value="NZ_CSUW01000016.1"/>
</dbReference>
<organism evidence="1 2">
    <name type="scientific">Mycobacteroides abscessus</name>
    <dbReference type="NCBI Taxonomy" id="36809"/>
    <lineage>
        <taxon>Bacteria</taxon>
        <taxon>Bacillati</taxon>
        <taxon>Actinomycetota</taxon>
        <taxon>Actinomycetes</taxon>
        <taxon>Mycobacteriales</taxon>
        <taxon>Mycobacteriaceae</taxon>
        <taxon>Mycobacteroides</taxon>
    </lineage>
</organism>
<proteinExistence type="predicted"/>
<name>A0AB33TCK8_9MYCO</name>